<dbReference type="PROSITE" id="PS51178">
    <property type="entry name" value="PASTA"/>
    <property type="match status" value="1"/>
</dbReference>
<dbReference type="RefSeq" id="WP_131125659.1">
    <property type="nucleotide sequence ID" value="NZ_SIXH01000421.1"/>
</dbReference>
<evidence type="ECO:0000259" key="2">
    <source>
        <dbReference type="PROSITE" id="PS51178"/>
    </source>
</evidence>
<evidence type="ECO:0000256" key="1">
    <source>
        <dbReference type="SAM" id="SignalP"/>
    </source>
</evidence>
<keyword evidence="1" id="KW-0732">Signal</keyword>
<sequence>MKKSIAAALLALSALALTGPAHADGTPMPNVTGKGLSVAYKDLNHNKSIQLKDGLGAHRHVLWPANWKVCEQNPAPGTPLNSQKVTLTVVKHQEKCGKS</sequence>
<feature type="signal peptide" evidence="1">
    <location>
        <begin position="1"/>
        <end position="23"/>
    </location>
</feature>
<organism evidence="3 4">
    <name type="scientific">Streptomyces kasugaensis</name>
    <dbReference type="NCBI Taxonomy" id="1946"/>
    <lineage>
        <taxon>Bacteria</taxon>
        <taxon>Bacillati</taxon>
        <taxon>Actinomycetota</taxon>
        <taxon>Actinomycetes</taxon>
        <taxon>Kitasatosporales</taxon>
        <taxon>Streptomycetaceae</taxon>
        <taxon>Streptomyces</taxon>
    </lineage>
</organism>
<proteinExistence type="predicted"/>
<dbReference type="InterPro" id="IPR005543">
    <property type="entry name" value="PASTA_dom"/>
</dbReference>
<evidence type="ECO:0000313" key="4">
    <source>
        <dbReference type="Proteomes" id="UP000292452"/>
    </source>
</evidence>
<dbReference type="Proteomes" id="UP000292452">
    <property type="component" value="Unassembled WGS sequence"/>
</dbReference>
<accession>A0A4Q9HM78</accession>
<dbReference type="AlphaFoldDB" id="A0A4Q9HM78"/>
<keyword evidence="4" id="KW-1185">Reference proteome</keyword>
<feature type="chain" id="PRO_5020894461" description="PASTA domain-containing protein" evidence="1">
    <location>
        <begin position="24"/>
        <end position="99"/>
    </location>
</feature>
<evidence type="ECO:0000313" key="3">
    <source>
        <dbReference type="EMBL" id="TBO55902.1"/>
    </source>
</evidence>
<dbReference type="EMBL" id="SIXH01000421">
    <property type="protein sequence ID" value="TBO55902.1"/>
    <property type="molecule type" value="Genomic_DNA"/>
</dbReference>
<dbReference type="Gene3D" id="3.30.10.20">
    <property type="match status" value="1"/>
</dbReference>
<name>A0A4Q9HM78_STRKA</name>
<protein>
    <recommendedName>
        <fullName evidence="2">PASTA domain-containing protein</fullName>
    </recommendedName>
</protein>
<reference evidence="3 4" key="1">
    <citation type="submission" date="2019-02" db="EMBL/GenBank/DDBJ databases">
        <title>Draft Genome Sequence of Streptomyces sp. AM-2504, identified by 16S rRNA comparative analysis as a Streptomyces Kasugaensis strain.</title>
        <authorList>
            <person name="Napolioni V."/>
            <person name="Giuliodori A.M."/>
            <person name="Spurio R."/>
            <person name="Fabbretti A."/>
        </authorList>
    </citation>
    <scope>NUCLEOTIDE SEQUENCE [LARGE SCALE GENOMIC DNA]</scope>
    <source>
        <strain evidence="3 4">AM-2504</strain>
    </source>
</reference>
<gene>
    <name evidence="3" type="ORF">EYS09_30765</name>
</gene>
<feature type="domain" description="PASTA" evidence="2">
    <location>
        <begin position="22"/>
        <end position="91"/>
    </location>
</feature>
<dbReference type="SMART" id="SM00740">
    <property type="entry name" value="PASTA"/>
    <property type="match status" value="1"/>
</dbReference>
<comment type="caution">
    <text evidence="3">The sequence shown here is derived from an EMBL/GenBank/DDBJ whole genome shotgun (WGS) entry which is preliminary data.</text>
</comment>